<evidence type="ECO:0000313" key="2">
    <source>
        <dbReference type="EMBL" id="SNR29262.1"/>
    </source>
</evidence>
<name>A0A238V449_9BACT</name>
<dbReference type="EMBL" id="FZNS01000001">
    <property type="protein sequence ID" value="SNR29262.1"/>
    <property type="molecule type" value="Genomic_DNA"/>
</dbReference>
<dbReference type="SUPFAM" id="SSF52833">
    <property type="entry name" value="Thioredoxin-like"/>
    <property type="match status" value="1"/>
</dbReference>
<accession>A0A238V449</accession>
<dbReference type="AlphaFoldDB" id="A0A238V449"/>
<dbReference type="Proteomes" id="UP000198310">
    <property type="component" value="Unassembled WGS sequence"/>
</dbReference>
<gene>
    <name evidence="2" type="ORF">SAMN06269173_101115</name>
</gene>
<dbReference type="InterPro" id="IPR036249">
    <property type="entry name" value="Thioredoxin-like_sf"/>
</dbReference>
<protein>
    <submittedName>
        <fullName evidence="2">Peroxiredoxin</fullName>
    </submittedName>
</protein>
<evidence type="ECO:0000256" key="1">
    <source>
        <dbReference type="SAM" id="MobiDB-lite"/>
    </source>
</evidence>
<organism evidence="2 3">
    <name type="scientific">Hymenobacter mucosus</name>
    <dbReference type="NCBI Taxonomy" id="1411120"/>
    <lineage>
        <taxon>Bacteria</taxon>
        <taxon>Pseudomonadati</taxon>
        <taxon>Bacteroidota</taxon>
        <taxon>Cytophagia</taxon>
        <taxon>Cytophagales</taxon>
        <taxon>Hymenobacteraceae</taxon>
        <taxon>Hymenobacter</taxon>
    </lineage>
</organism>
<proteinExistence type="predicted"/>
<sequence>MLGEFILIGYQGLSTPEEEVRVPFARTSRSLSHQGEPRSQATGPDARQAGSWHRTAQGQPFPSLCLPDTAGVRTDIATLRGRYVLVTLWQPGRLTNEAQVLNFQKLARQFGPRGLVQVHIACASPRRLWQQSVRASGLPGTHLRDMGRGKQKRATELVDSQLPLTLLISPDGYVLARNLHGRALGEKIAEYIPLD</sequence>
<feature type="compositionally biased region" description="Polar residues" evidence="1">
    <location>
        <begin position="27"/>
        <end position="42"/>
    </location>
</feature>
<dbReference type="RefSeq" id="WP_179225417.1">
    <property type="nucleotide sequence ID" value="NZ_FZNS01000001.1"/>
</dbReference>
<keyword evidence="3" id="KW-1185">Reference proteome</keyword>
<reference evidence="3" key="1">
    <citation type="submission" date="2017-06" db="EMBL/GenBank/DDBJ databases">
        <authorList>
            <person name="Varghese N."/>
            <person name="Submissions S."/>
        </authorList>
    </citation>
    <scope>NUCLEOTIDE SEQUENCE [LARGE SCALE GENOMIC DNA]</scope>
    <source>
        <strain evidence="3">DSM 28041</strain>
    </source>
</reference>
<dbReference type="Gene3D" id="3.40.30.10">
    <property type="entry name" value="Glutaredoxin"/>
    <property type="match status" value="1"/>
</dbReference>
<evidence type="ECO:0000313" key="3">
    <source>
        <dbReference type="Proteomes" id="UP000198310"/>
    </source>
</evidence>
<feature type="region of interest" description="Disordered" evidence="1">
    <location>
        <begin position="27"/>
        <end position="60"/>
    </location>
</feature>